<dbReference type="SUPFAM" id="SSF88946">
    <property type="entry name" value="Sigma2 domain of RNA polymerase sigma factors"/>
    <property type="match status" value="1"/>
</dbReference>
<accession>A0ABU5QDP1</accession>
<dbReference type="InterPro" id="IPR014284">
    <property type="entry name" value="RNA_pol_sigma-70_dom"/>
</dbReference>
<dbReference type="InterPro" id="IPR013249">
    <property type="entry name" value="RNA_pol_sigma70_r4_t2"/>
</dbReference>
<comment type="caution">
    <text evidence="7">The sequence shown here is derived from an EMBL/GenBank/DDBJ whole genome shotgun (WGS) entry which is preliminary data.</text>
</comment>
<dbReference type="InterPro" id="IPR013324">
    <property type="entry name" value="RNA_pol_sigma_r3/r4-like"/>
</dbReference>
<dbReference type="Proteomes" id="UP001302949">
    <property type="component" value="Unassembled WGS sequence"/>
</dbReference>
<evidence type="ECO:0000259" key="5">
    <source>
        <dbReference type="Pfam" id="PF04542"/>
    </source>
</evidence>
<comment type="similarity">
    <text evidence="1">Belongs to the sigma-70 factor family. ECF subfamily.</text>
</comment>
<dbReference type="PANTHER" id="PTHR43133:SF62">
    <property type="entry name" value="RNA POLYMERASE SIGMA FACTOR SIGZ"/>
    <property type="match status" value="1"/>
</dbReference>
<dbReference type="InterPro" id="IPR013325">
    <property type="entry name" value="RNA_pol_sigma_r2"/>
</dbReference>
<dbReference type="RefSeq" id="WP_323298110.1">
    <property type="nucleotide sequence ID" value="NZ_JAYFUM010000022.1"/>
</dbReference>
<dbReference type="Gene3D" id="1.10.10.10">
    <property type="entry name" value="Winged helix-like DNA-binding domain superfamily/Winged helix DNA-binding domain"/>
    <property type="match status" value="1"/>
</dbReference>
<feature type="domain" description="RNA polymerase sigma factor 70 region 4 type 2" evidence="6">
    <location>
        <begin position="99"/>
        <end position="151"/>
    </location>
</feature>
<evidence type="ECO:0000259" key="6">
    <source>
        <dbReference type="Pfam" id="PF08281"/>
    </source>
</evidence>
<dbReference type="SUPFAM" id="SSF88659">
    <property type="entry name" value="Sigma3 and sigma4 domains of RNA polymerase sigma factors"/>
    <property type="match status" value="1"/>
</dbReference>
<dbReference type="Pfam" id="PF08281">
    <property type="entry name" value="Sigma70_r4_2"/>
    <property type="match status" value="1"/>
</dbReference>
<sequence length="177" mass="20773">MKRQIQEIWIDLHDELKKFIFSKVKDIDTSEDILQDVFLKIQLNIHTLSDCSKLTAWVYQITRNAVADYYRKTHLETQIDGFDFAEQENEEPLYLSLSNCINQKISKLSEKYKQAILLTYYDNHSQLSLSDELNISYSGAKTRVQRGRDKLKELILDCKNVETDTKGNLIAYQNNQK</sequence>
<evidence type="ECO:0000256" key="1">
    <source>
        <dbReference type="ARBA" id="ARBA00010641"/>
    </source>
</evidence>
<dbReference type="PANTHER" id="PTHR43133">
    <property type="entry name" value="RNA POLYMERASE ECF-TYPE SIGMA FACTO"/>
    <property type="match status" value="1"/>
</dbReference>
<dbReference type="Gene3D" id="1.10.1740.10">
    <property type="match status" value="1"/>
</dbReference>
<dbReference type="InterPro" id="IPR007627">
    <property type="entry name" value="RNA_pol_sigma70_r2"/>
</dbReference>
<evidence type="ECO:0000256" key="3">
    <source>
        <dbReference type="ARBA" id="ARBA00023082"/>
    </source>
</evidence>
<gene>
    <name evidence="7" type="ORF">VB248_17515</name>
</gene>
<protein>
    <submittedName>
        <fullName evidence="7">Sigma-70 family RNA polymerase sigma factor</fullName>
    </submittedName>
</protein>
<dbReference type="InterPro" id="IPR039425">
    <property type="entry name" value="RNA_pol_sigma-70-like"/>
</dbReference>
<keyword evidence="4" id="KW-0804">Transcription</keyword>
<keyword evidence="2" id="KW-0805">Transcription regulation</keyword>
<evidence type="ECO:0000256" key="2">
    <source>
        <dbReference type="ARBA" id="ARBA00023015"/>
    </source>
</evidence>
<keyword evidence="3" id="KW-0731">Sigma factor</keyword>
<dbReference type="EMBL" id="JAYFUM010000022">
    <property type="protein sequence ID" value="MEA5140954.1"/>
    <property type="molecule type" value="Genomic_DNA"/>
</dbReference>
<evidence type="ECO:0000313" key="8">
    <source>
        <dbReference type="Proteomes" id="UP001302949"/>
    </source>
</evidence>
<dbReference type="Pfam" id="PF04542">
    <property type="entry name" value="Sigma70_r2"/>
    <property type="match status" value="1"/>
</dbReference>
<proteinExistence type="inferred from homology"/>
<dbReference type="InterPro" id="IPR036388">
    <property type="entry name" value="WH-like_DNA-bd_sf"/>
</dbReference>
<dbReference type="NCBIfam" id="TIGR02937">
    <property type="entry name" value="sigma70-ECF"/>
    <property type="match status" value="1"/>
</dbReference>
<keyword evidence="8" id="KW-1185">Reference proteome</keyword>
<reference evidence="7 8" key="1">
    <citation type="submission" date="2023-12" db="EMBL/GenBank/DDBJ databases">
        <title>Novel species of the genus Arcicella isolated from rivers.</title>
        <authorList>
            <person name="Lu H."/>
        </authorList>
    </citation>
    <scope>NUCLEOTIDE SEQUENCE [LARGE SCALE GENOMIC DNA]</scope>
    <source>
        <strain evidence="7 8">KCTC 23307</strain>
    </source>
</reference>
<feature type="domain" description="RNA polymerase sigma-70 region 2" evidence="5">
    <location>
        <begin position="13"/>
        <end position="73"/>
    </location>
</feature>
<evidence type="ECO:0000313" key="7">
    <source>
        <dbReference type="EMBL" id="MEA5140954.1"/>
    </source>
</evidence>
<dbReference type="CDD" id="cd06171">
    <property type="entry name" value="Sigma70_r4"/>
    <property type="match status" value="1"/>
</dbReference>
<evidence type="ECO:0000256" key="4">
    <source>
        <dbReference type="ARBA" id="ARBA00023163"/>
    </source>
</evidence>
<name>A0ABU5QDP1_9BACT</name>
<organism evidence="7 8">
    <name type="scientific">Arcicella rigui</name>
    <dbReference type="NCBI Taxonomy" id="797020"/>
    <lineage>
        <taxon>Bacteria</taxon>
        <taxon>Pseudomonadati</taxon>
        <taxon>Bacteroidota</taxon>
        <taxon>Cytophagia</taxon>
        <taxon>Cytophagales</taxon>
        <taxon>Flectobacillaceae</taxon>
        <taxon>Arcicella</taxon>
    </lineage>
</organism>